<gene>
    <name evidence="1" type="ORF">BBK14_27525</name>
</gene>
<organism evidence="1 2">
    <name type="scientific">Parafrankia soli</name>
    <dbReference type="NCBI Taxonomy" id="2599596"/>
    <lineage>
        <taxon>Bacteria</taxon>
        <taxon>Bacillati</taxon>
        <taxon>Actinomycetota</taxon>
        <taxon>Actinomycetes</taxon>
        <taxon>Frankiales</taxon>
        <taxon>Frankiaceae</taxon>
        <taxon>Parafrankia</taxon>
    </lineage>
</organism>
<protein>
    <submittedName>
        <fullName evidence="1">Uncharacterized protein</fullName>
    </submittedName>
</protein>
<sequence length="62" mass="6898">MFDLQTVSSKVKNHLVGAGILGVLQELVNEVCVVRIEVREEFSQPLFKPVFPRGLDVCVSAR</sequence>
<dbReference type="EMBL" id="MAXA01000261">
    <property type="protein sequence ID" value="OHV20901.1"/>
    <property type="molecule type" value="Genomic_DNA"/>
</dbReference>
<accession>A0A1S1PI23</accession>
<evidence type="ECO:0000313" key="1">
    <source>
        <dbReference type="EMBL" id="OHV20901.1"/>
    </source>
</evidence>
<reference evidence="2" key="1">
    <citation type="submission" date="2016-07" db="EMBL/GenBank/DDBJ databases">
        <title>Frankia sp. NRRL B-16219 Genome sequencing.</title>
        <authorList>
            <person name="Ghodhbane-Gtari F."/>
            <person name="Swanson E."/>
            <person name="Gueddou A."/>
            <person name="Louati M."/>
            <person name="Nouioui I."/>
            <person name="Hezbri K."/>
            <person name="Abebe-Akele F."/>
            <person name="Simpson S."/>
            <person name="Morris K."/>
            <person name="Thomas K."/>
            <person name="Gtari M."/>
            <person name="Tisa L.S."/>
        </authorList>
    </citation>
    <scope>NUCLEOTIDE SEQUENCE [LARGE SCALE GENOMIC DNA]</scope>
    <source>
        <strain evidence="2">NRRL B-16219</strain>
    </source>
</reference>
<proteinExistence type="predicted"/>
<name>A0A1S1PI23_9ACTN</name>
<dbReference type="Proteomes" id="UP000179769">
    <property type="component" value="Unassembled WGS sequence"/>
</dbReference>
<keyword evidence="2" id="KW-1185">Reference proteome</keyword>
<dbReference type="AlphaFoldDB" id="A0A1S1PI23"/>
<comment type="caution">
    <text evidence="1">The sequence shown here is derived from an EMBL/GenBank/DDBJ whole genome shotgun (WGS) entry which is preliminary data.</text>
</comment>
<evidence type="ECO:0000313" key="2">
    <source>
        <dbReference type="Proteomes" id="UP000179769"/>
    </source>
</evidence>